<dbReference type="PANTHER" id="PTHR48077">
    <property type="entry name" value="TRYPTOPHAN SYNTHASE-RELATED"/>
    <property type="match status" value="1"/>
</dbReference>
<evidence type="ECO:0000313" key="12">
    <source>
        <dbReference type="EMBL" id="CAD9043293.1"/>
    </source>
</evidence>
<evidence type="ECO:0000256" key="1">
    <source>
        <dbReference type="ARBA" id="ARBA00001933"/>
    </source>
</evidence>
<dbReference type="InterPro" id="IPR023026">
    <property type="entry name" value="Trp_synth_beta/beta-like"/>
</dbReference>
<dbReference type="EC" id="4.2.1.20" evidence="3"/>
<evidence type="ECO:0000256" key="5">
    <source>
        <dbReference type="ARBA" id="ARBA00022822"/>
    </source>
</evidence>
<comment type="pathway">
    <text evidence="2">Amino-acid biosynthesis; L-tryptophan biosynthesis; L-tryptophan from chorismate: step 5/5.</text>
</comment>
<dbReference type="Gene3D" id="3.40.50.1100">
    <property type="match status" value="2"/>
</dbReference>
<evidence type="ECO:0000259" key="11">
    <source>
        <dbReference type="Pfam" id="PF00291"/>
    </source>
</evidence>
<gene>
    <name evidence="12" type="ORF">EGYM00392_LOCUS54476</name>
</gene>
<dbReference type="PIRSF" id="PIRSF001413">
    <property type="entry name" value="Trp_syn_beta"/>
    <property type="match status" value="1"/>
</dbReference>
<dbReference type="InterPro" id="IPR001926">
    <property type="entry name" value="TrpB-like_PALP"/>
</dbReference>
<accession>A0A7S1JH29</accession>
<keyword evidence="6" id="KW-0663">Pyridoxal phosphate</keyword>
<comment type="catalytic activity">
    <reaction evidence="9">
        <text>(1S,2R)-1-C-(indol-3-yl)glycerol 3-phosphate + L-serine = D-glyceraldehyde 3-phosphate + L-tryptophan + H2O</text>
        <dbReference type="Rhea" id="RHEA:10532"/>
        <dbReference type="ChEBI" id="CHEBI:15377"/>
        <dbReference type="ChEBI" id="CHEBI:33384"/>
        <dbReference type="ChEBI" id="CHEBI:57912"/>
        <dbReference type="ChEBI" id="CHEBI:58866"/>
        <dbReference type="ChEBI" id="CHEBI:59776"/>
        <dbReference type="EC" id="4.2.1.20"/>
    </reaction>
</comment>
<evidence type="ECO:0000256" key="2">
    <source>
        <dbReference type="ARBA" id="ARBA00004733"/>
    </source>
</evidence>
<proteinExistence type="predicted"/>
<evidence type="ECO:0000256" key="4">
    <source>
        <dbReference type="ARBA" id="ARBA00022605"/>
    </source>
</evidence>
<sequence length="410" mass="44392">MAEIKPEDTSKCQMKKSSTLSALGPEEDSVQRTTFDSGYDVTKGFVDCKGFFGEYGGFSETNSQTAAILADFTQEYLDTKDDEGFIQELNSLQRHWLGRPTPIYHARGLSNCLGGGQIYLKREDLAHTGAHKINHCLGEALLAKKMGKSRVITETSGIHGICLASAAAVVGIKCEVYIGENDWAAKKDDIAKMRMMGAKVVKVTSGQKNLKEAADKVFDIFVNDSSNTFYAYSTIAGPQPFPTIVKDLQCIVGEEAREQIVTVAGRLPDHVCGCVAGGSNALGIFQCFLTDDDVKLYAIEPEVNTDAVNLGNPGAGYMESFALLHEINYVQASEADVASAFVSLAKYDGITPNWESCYALAQAIRLAPQCSKDEIILVNLSGRGDQNDCNKALKHCGLDFSDTPDDVLDT</sequence>
<evidence type="ECO:0000256" key="8">
    <source>
        <dbReference type="ARBA" id="ARBA00023239"/>
    </source>
</evidence>
<dbReference type="Pfam" id="PF00291">
    <property type="entry name" value="PALP"/>
    <property type="match status" value="1"/>
</dbReference>
<feature type="domain" description="Tryptophan synthase beta chain-like PALP" evidence="11">
    <location>
        <begin position="99"/>
        <end position="382"/>
    </location>
</feature>
<dbReference type="InterPro" id="IPR006653">
    <property type="entry name" value="Trp_synth_b_CS"/>
</dbReference>
<evidence type="ECO:0000256" key="9">
    <source>
        <dbReference type="ARBA" id="ARBA00049047"/>
    </source>
</evidence>
<evidence type="ECO:0000256" key="3">
    <source>
        <dbReference type="ARBA" id="ARBA00012043"/>
    </source>
</evidence>
<comment type="cofactor">
    <cofactor evidence="1">
        <name>pyridoxal 5'-phosphate</name>
        <dbReference type="ChEBI" id="CHEBI:597326"/>
    </cofactor>
</comment>
<reference evidence="12" key="1">
    <citation type="submission" date="2021-01" db="EMBL/GenBank/DDBJ databases">
        <authorList>
            <person name="Corre E."/>
            <person name="Pelletier E."/>
            <person name="Niang G."/>
            <person name="Scheremetjew M."/>
            <person name="Finn R."/>
            <person name="Kale V."/>
            <person name="Holt S."/>
            <person name="Cochrane G."/>
            <person name="Meng A."/>
            <person name="Brown T."/>
            <person name="Cohen L."/>
        </authorList>
    </citation>
    <scope>NUCLEOTIDE SEQUENCE</scope>
    <source>
        <strain evidence="12">NIES-381</strain>
    </source>
</reference>
<dbReference type="SUPFAM" id="SSF53686">
    <property type="entry name" value="Tryptophan synthase beta subunit-like PLP-dependent enzymes"/>
    <property type="match status" value="1"/>
</dbReference>
<feature type="compositionally biased region" description="Polar residues" evidence="10">
    <location>
        <begin position="11"/>
        <end position="21"/>
    </location>
</feature>
<keyword evidence="5" id="KW-0822">Tryptophan biosynthesis</keyword>
<dbReference type="UniPathway" id="UPA00035">
    <property type="reaction ID" value="UER00044"/>
</dbReference>
<keyword evidence="4" id="KW-0028">Amino-acid biosynthesis</keyword>
<dbReference type="PROSITE" id="PS00168">
    <property type="entry name" value="TRP_SYNTHASE_BETA"/>
    <property type="match status" value="1"/>
</dbReference>
<keyword evidence="7" id="KW-0057">Aromatic amino acid biosynthesis</keyword>
<name>A0A7S1JH29_9EUGL</name>
<feature type="compositionally biased region" description="Basic and acidic residues" evidence="10">
    <location>
        <begin position="1"/>
        <end position="10"/>
    </location>
</feature>
<evidence type="ECO:0000256" key="10">
    <source>
        <dbReference type="SAM" id="MobiDB-lite"/>
    </source>
</evidence>
<dbReference type="GO" id="GO:0005737">
    <property type="term" value="C:cytoplasm"/>
    <property type="evidence" value="ECO:0007669"/>
    <property type="project" value="TreeGrafter"/>
</dbReference>
<dbReference type="EMBL" id="HBGA01149875">
    <property type="protein sequence ID" value="CAD9043293.1"/>
    <property type="molecule type" value="Transcribed_RNA"/>
</dbReference>
<feature type="region of interest" description="Disordered" evidence="10">
    <location>
        <begin position="1"/>
        <end position="27"/>
    </location>
</feature>
<protein>
    <recommendedName>
        <fullName evidence="3">tryptophan synthase</fullName>
        <ecNumber evidence="3">4.2.1.20</ecNumber>
    </recommendedName>
</protein>
<dbReference type="AlphaFoldDB" id="A0A7S1JH29"/>
<keyword evidence="8" id="KW-0456">Lyase</keyword>
<dbReference type="GO" id="GO:0004834">
    <property type="term" value="F:tryptophan synthase activity"/>
    <property type="evidence" value="ECO:0007669"/>
    <property type="project" value="UniProtKB-EC"/>
</dbReference>
<evidence type="ECO:0000256" key="6">
    <source>
        <dbReference type="ARBA" id="ARBA00022898"/>
    </source>
</evidence>
<evidence type="ECO:0000256" key="7">
    <source>
        <dbReference type="ARBA" id="ARBA00023141"/>
    </source>
</evidence>
<dbReference type="PANTHER" id="PTHR48077:SF3">
    <property type="entry name" value="TRYPTOPHAN SYNTHASE"/>
    <property type="match status" value="1"/>
</dbReference>
<organism evidence="12">
    <name type="scientific">Eutreptiella gymnastica</name>
    <dbReference type="NCBI Taxonomy" id="73025"/>
    <lineage>
        <taxon>Eukaryota</taxon>
        <taxon>Discoba</taxon>
        <taxon>Euglenozoa</taxon>
        <taxon>Euglenida</taxon>
        <taxon>Spirocuta</taxon>
        <taxon>Euglenophyceae</taxon>
        <taxon>Eutreptiales</taxon>
        <taxon>Eutreptiaceae</taxon>
        <taxon>Eutreptiella</taxon>
    </lineage>
</organism>
<dbReference type="InterPro" id="IPR036052">
    <property type="entry name" value="TrpB-like_PALP_sf"/>
</dbReference>